<keyword evidence="2" id="KW-0697">Rotamase</keyword>
<protein>
    <recommendedName>
        <fullName evidence="1">peptidylprolyl isomerase</fullName>
        <ecNumber evidence="1">5.2.1.8</ecNumber>
    </recommendedName>
</protein>
<dbReference type="CDD" id="cd00317">
    <property type="entry name" value="cyclophilin"/>
    <property type="match status" value="1"/>
</dbReference>
<dbReference type="PRINTS" id="PR00153">
    <property type="entry name" value="CSAPPISMRASE"/>
</dbReference>
<evidence type="ECO:0000256" key="2">
    <source>
        <dbReference type="ARBA" id="ARBA00023110"/>
    </source>
</evidence>
<dbReference type="Pfam" id="PF00160">
    <property type="entry name" value="Pro_isomerase"/>
    <property type="match status" value="1"/>
</dbReference>
<dbReference type="InterPro" id="IPR044666">
    <property type="entry name" value="Cyclophilin_A-like"/>
</dbReference>
<reference evidence="6" key="1">
    <citation type="journal article" date="2019" name="bioRxiv">
        <title>Genome diversification in globally distributed novel marine Proteobacteria is linked to environmental adaptation.</title>
        <authorList>
            <person name="Zhou Z."/>
            <person name="Tran P.Q."/>
            <person name="Kieft K."/>
            <person name="Anantharaman K."/>
        </authorList>
    </citation>
    <scope>NUCLEOTIDE SEQUENCE [LARGE SCALE GENOMIC DNA]</scope>
</reference>
<dbReference type="InterPro" id="IPR020892">
    <property type="entry name" value="Cyclophilin-type_PPIase_CS"/>
</dbReference>
<keyword evidence="3 5" id="KW-0413">Isomerase</keyword>
<evidence type="ECO:0000256" key="3">
    <source>
        <dbReference type="ARBA" id="ARBA00023235"/>
    </source>
</evidence>
<accession>A0A7J4GU40</accession>
<organism evidence="5 6">
    <name type="scientific">Marine Group III euryarchaeote</name>
    <dbReference type="NCBI Taxonomy" id="2173149"/>
    <lineage>
        <taxon>Archaea</taxon>
        <taxon>Methanobacteriati</taxon>
        <taxon>Thermoplasmatota</taxon>
        <taxon>Thermoplasmata</taxon>
        <taxon>Candidatus Thermoprofundales</taxon>
    </lineage>
</organism>
<sequence>MLIFQKQESDLQGPNHPSLIRNRHPRIQLCLRGLPLDSQKEVLLKDRVKPFGDLSLLFRDNMTTVLMKTNAGDIKIELFDDKAPRTVENFLKLVDKGFYNGLHFHRVIKDFMLQGGCPNSKDPNNPKAGTGGPGYQINCEFHPELKHNKPGLLSMANAGPNTGGSQFFLTTVATPWLDGAHAIFGEVTQGMNFVKNIENCKTGHMDRPNKPQKIISVKRS</sequence>
<evidence type="ECO:0000256" key="1">
    <source>
        <dbReference type="ARBA" id="ARBA00013194"/>
    </source>
</evidence>
<dbReference type="InterPro" id="IPR029000">
    <property type="entry name" value="Cyclophilin-like_dom_sf"/>
</dbReference>
<evidence type="ECO:0000313" key="6">
    <source>
        <dbReference type="Proteomes" id="UP000585802"/>
    </source>
</evidence>
<evidence type="ECO:0000313" key="5">
    <source>
        <dbReference type="EMBL" id="HIF37050.1"/>
    </source>
</evidence>
<dbReference type="PANTHER" id="PTHR45625:SF4">
    <property type="entry name" value="PEPTIDYLPROLYL ISOMERASE DOMAIN AND WD REPEAT-CONTAINING PROTEIN 1"/>
    <property type="match status" value="1"/>
</dbReference>
<feature type="domain" description="PPIase cyclophilin-type" evidence="4">
    <location>
        <begin position="61"/>
        <end position="219"/>
    </location>
</feature>
<dbReference type="GO" id="GO:0003755">
    <property type="term" value="F:peptidyl-prolyl cis-trans isomerase activity"/>
    <property type="evidence" value="ECO:0007669"/>
    <property type="project" value="UniProtKB-KW"/>
</dbReference>
<dbReference type="Proteomes" id="UP000585802">
    <property type="component" value="Unassembled WGS sequence"/>
</dbReference>
<dbReference type="GO" id="GO:0006457">
    <property type="term" value="P:protein folding"/>
    <property type="evidence" value="ECO:0007669"/>
    <property type="project" value="InterPro"/>
</dbReference>
<dbReference type="PROSITE" id="PS50072">
    <property type="entry name" value="CSA_PPIASE_2"/>
    <property type="match status" value="1"/>
</dbReference>
<evidence type="ECO:0000259" key="4">
    <source>
        <dbReference type="PROSITE" id="PS50072"/>
    </source>
</evidence>
<dbReference type="PANTHER" id="PTHR45625">
    <property type="entry name" value="PEPTIDYL-PROLYL CIS-TRANS ISOMERASE-RELATED"/>
    <property type="match status" value="1"/>
</dbReference>
<comment type="caution">
    <text evidence="5">The sequence shown here is derived from an EMBL/GenBank/DDBJ whole genome shotgun (WGS) entry which is preliminary data.</text>
</comment>
<dbReference type="InterPro" id="IPR002130">
    <property type="entry name" value="Cyclophilin-type_PPIase_dom"/>
</dbReference>
<dbReference type="EMBL" id="DUCX01000022">
    <property type="protein sequence ID" value="HIF37050.1"/>
    <property type="molecule type" value="Genomic_DNA"/>
</dbReference>
<dbReference type="EC" id="5.2.1.8" evidence="1"/>
<dbReference type="SUPFAM" id="SSF50891">
    <property type="entry name" value="Cyclophilin-like"/>
    <property type="match status" value="1"/>
</dbReference>
<gene>
    <name evidence="5" type="ORF">EYQ70_01325</name>
</gene>
<proteinExistence type="predicted"/>
<dbReference type="Gene3D" id="2.40.100.10">
    <property type="entry name" value="Cyclophilin-like"/>
    <property type="match status" value="1"/>
</dbReference>
<dbReference type="AlphaFoldDB" id="A0A7J4GU40"/>
<name>A0A7J4GU40_9ARCH</name>
<dbReference type="PROSITE" id="PS00170">
    <property type="entry name" value="CSA_PPIASE_1"/>
    <property type="match status" value="1"/>
</dbReference>